<evidence type="ECO:0008006" key="3">
    <source>
        <dbReference type="Google" id="ProtNLM"/>
    </source>
</evidence>
<dbReference type="EMBL" id="JQCH01000033">
    <property type="protein sequence ID" value="KRO08148.1"/>
    <property type="molecule type" value="Genomic_DNA"/>
</dbReference>
<keyword evidence="2" id="KW-1185">Reference proteome</keyword>
<organism evidence="1 2">
    <name type="scientific">Paucilactobacillus hokkaidonensis</name>
    <dbReference type="NCBI Taxonomy" id="1193095"/>
    <lineage>
        <taxon>Bacteria</taxon>
        <taxon>Bacillati</taxon>
        <taxon>Bacillota</taxon>
        <taxon>Bacilli</taxon>
        <taxon>Lactobacillales</taxon>
        <taxon>Lactobacillaceae</taxon>
        <taxon>Paucilactobacillus</taxon>
    </lineage>
</organism>
<gene>
    <name evidence="1" type="ORF">IV59_GL001505</name>
</gene>
<dbReference type="Proteomes" id="UP000051884">
    <property type="component" value="Unassembled WGS sequence"/>
</dbReference>
<protein>
    <recommendedName>
        <fullName evidence="3">DNA-directed RNA polymerase beta subunit</fullName>
    </recommendedName>
</protein>
<proteinExistence type="predicted"/>
<comment type="caution">
    <text evidence="1">The sequence shown here is derived from an EMBL/GenBank/DDBJ whole genome shotgun (WGS) entry which is preliminary data.</text>
</comment>
<reference evidence="1 2" key="1">
    <citation type="journal article" date="2015" name="Genome Announc.">
        <title>Expanding the biotechnology potential of lactobacilli through comparative genomics of 213 strains and associated genera.</title>
        <authorList>
            <person name="Sun Z."/>
            <person name="Harris H.M."/>
            <person name="McCann A."/>
            <person name="Guo C."/>
            <person name="Argimon S."/>
            <person name="Zhang W."/>
            <person name="Yang X."/>
            <person name="Jeffery I.B."/>
            <person name="Cooney J.C."/>
            <person name="Kagawa T.F."/>
            <person name="Liu W."/>
            <person name="Song Y."/>
            <person name="Salvetti E."/>
            <person name="Wrobel A."/>
            <person name="Rasinkangas P."/>
            <person name="Parkhill J."/>
            <person name="Rea M.C."/>
            <person name="O'Sullivan O."/>
            <person name="Ritari J."/>
            <person name="Douillard F.P."/>
            <person name="Paul Ross R."/>
            <person name="Yang R."/>
            <person name="Briner A.E."/>
            <person name="Felis G.E."/>
            <person name="de Vos W.M."/>
            <person name="Barrangou R."/>
            <person name="Klaenhammer T.R."/>
            <person name="Caufield P.W."/>
            <person name="Cui Y."/>
            <person name="Zhang H."/>
            <person name="O'Toole P.W."/>
        </authorList>
    </citation>
    <scope>NUCLEOTIDE SEQUENCE [LARGE SCALE GENOMIC DNA]</scope>
    <source>
        <strain evidence="1 2">DSM 26202</strain>
    </source>
</reference>
<accession>A0ABR5Q5S0</accession>
<evidence type="ECO:0000313" key="2">
    <source>
        <dbReference type="Proteomes" id="UP000051884"/>
    </source>
</evidence>
<sequence>MGAPMMTTNRDDAEKLAEQFFKHDYHDRGMLKWAGYFLSDHTSALKQNQKDEQPEVLLAVQPLVEVSRLLADAWEHHLNVHLQLNQLQESEIVESMTGLVIGFYDNVIGIQITDEKINSIELTEIRNVALVK</sequence>
<evidence type="ECO:0000313" key="1">
    <source>
        <dbReference type="EMBL" id="KRO08148.1"/>
    </source>
</evidence>
<name>A0ABR5Q5S0_9LACO</name>